<name>A0ABW1WYM0_9ACTN</name>
<proteinExistence type="predicted"/>
<evidence type="ECO:0000256" key="1">
    <source>
        <dbReference type="SAM" id="SignalP"/>
    </source>
</evidence>
<dbReference type="PANTHER" id="PTHR30290">
    <property type="entry name" value="PERIPLASMIC BINDING COMPONENT OF ABC TRANSPORTER"/>
    <property type="match status" value="1"/>
</dbReference>
<dbReference type="PIRSF" id="PIRSF002741">
    <property type="entry name" value="MppA"/>
    <property type="match status" value="1"/>
</dbReference>
<dbReference type="InterPro" id="IPR000914">
    <property type="entry name" value="SBP_5_dom"/>
</dbReference>
<dbReference type="Proteomes" id="UP001596266">
    <property type="component" value="Unassembled WGS sequence"/>
</dbReference>
<keyword evidence="4" id="KW-1185">Reference proteome</keyword>
<dbReference type="Pfam" id="PF00496">
    <property type="entry name" value="SBP_bac_5"/>
    <property type="match status" value="1"/>
</dbReference>
<feature type="chain" id="PRO_5046281606" evidence="1">
    <location>
        <begin position="22"/>
        <end position="548"/>
    </location>
</feature>
<dbReference type="SUPFAM" id="SSF53850">
    <property type="entry name" value="Periplasmic binding protein-like II"/>
    <property type="match status" value="1"/>
</dbReference>
<dbReference type="RefSeq" id="WP_343885156.1">
    <property type="nucleotide sequence ID" value="NZ_BAAAKI010000004.1"/>
</dbReference>
<gene>
    <name evidence="3" type="ORF">ACFP57_04310</name>
</gene>
<keyword evidence="1" id="KW-0732">Signal</keyword>
<protein>
    <submittedName>
        <fullName evidence="3">ABC transporter substrate-binding protein</fullName>
    </submittedName>
</protein>
<evidence type="ECO:0000259" key="2">
    <source>
        <dbReference type="Pfam" id="PF00496"/>
    </source>
</evidence>
<comment type="caution">
    <text evidence="3">The sequence shown here is derived from an EMBL/GenBank/DDBJ whole genome shotgun (WGS) entry which is preliminary data.</text>
</comment>
<dbReference type="InterPro" id="IPR030678">
    <property type="entry name" value="Peptide/Ni-bd"/>
</dbReference>
<organism evidence="3 4">
    <name type="scientific">Luteococcus sanguinis</name>
    <dbReference type="NCBI Taxonomy" id="174038"/>
    <lineage>
        <taxon>Bacteria</taxon>
        <taxon>Bacillati</taxon>
        <taxon>Actinomycetota</taxon>
        <taxon>Actinomycetes</taxon>
        <taxon>Propionibacteriales</taxon>
        <taxon>Propionibacteriaceae</taxon>
        <taxon>Luteococcus</taxon>
    </lineage>
</organism>
<dbReference type="InterPro" id="IPR039424">
    <property type="entry name" value="SBP_5"/>
</dbReference>
<dbReference type="PANTHER" id="PTHR30290:SF83">
    <property type="entry name" value="ABC TRANSPORTER SUBSTRATE-BINDING PROTEIN"/>
    <property type="match status" value="1"/>
</dbReference>
<sequence>MSARRTLAAAAVATVALTMSACGSDSSSSSSGASGSAVTKSGGAITIRGCTPENPLIGSNTTEVCGGNVIDAVTAKLVRYNSDTAAPENDIAESIETSDNKLFTVKLKSGYKFSDGTEVKAKNFVDAWNFAAYGPNGQQNGYFFEPVAGFADTQCTDDECKTAPKSKTMSGLKVVDDHTFTIATTEAVSNLPVRLGYSAFVPQPDSFLANPTDAAFGKTPIGAGPFKITSNSATEIVLEKNENYSGKFGANVDKVTYRIYNDANAAWTDLVADNIDFTDIVPSDQLANDLWKTTIDADRTAVRDSGVMQVLTFSPADEQLAKNPDLRKAISRAIDRDTITKQIFNGTRKSATSWVAPVVDGYKDGVCGDSCTYDKAAAKSAYDAAGGYKGTFLISVNGDGGHKLWADAVCNGLKTDLGMDCRVNTTPDFKTLRTQIKAGELKGSFRGGWQMDYPSIENFLTPIYAKGAASNDAHYDNPAFDAKLKEAAAASTTEESNSLYQEAEAMLAETLPTAPLWSAATPVAWSTKVTNVKVTPFGTLDLSAISTK</sequence>
<evidence type="ECO:0000313" key="4">
    <source>
        <dbReference type="Proteomes" id="UP001596266"/>
    </source>
</evidence>
<feature type="domain" description="Solute-binding protein family 5" evidence="2">
    <location>
        <begin position="87"/>
        <end position="470"/>
    </location>
</feature>
<dbReference type="CDD" id="cd00995">
    <property type="entry name" value="PBP2_NikA_DppA_OppA_like"/>
    <property type="match status" value="1"/>
</dbReference>
<dbReference type="Gene3D" id="3.10.105.10">
    <property type="entry name" value="Dipeptide-binding Protein, Domain 3"/>
    <property type="match status" value="1"/>
</dbReference>
<evidence type="ECO:0000313" key="3">
    <source>
        <dbReference type="EMBL" id="MFC6396215.1"/>
    </source>
</evidence>
<dbReference type="Gene3D" id="3.40.190.10">
    <property type="entry name" value="Periplasmic binding protein-like II"/>
    <property type="match status" value="1"/>
</dbReference>
<feature type="signal peptide" evidence="1">
    <location>
        <begin position="1"/>
        <end position="21"/>
    </location>
</feature>
<accession>A0ABW1WYM0</accession>
<dbReference type="Gene3D" id="3.90.76.10">
    <property type="entry name" value="Dipeptide-binding Protein, Domain 1"/>
    <property type="match status" value="1"/>
</dbReference>
<reference evidence="4" key="1">
    <citation type="journal article" date="2019" name="Int. J. Syst. Evol. Microbiol.">
        <title>The Global Catalogue of Microorganisms (GCM) 10K type strain sequencing project: providing services to taxonomists for standard genome sequencing and annotation.</title>
        <authorList>
            <consortium name="The Broad Institute Genomics Platform"/>
            <consortium name="The Broad Institute Genome Sequencing Center for Infectious Disease"/>
            <person name="Wu L."/>
            <person name="Ma J."/>
        </authorList>
    </citation>
    <scope>NUCLEOTIDE SEQUENCE [LARGE SCALE GENOMIC DNA]</scope>
    <source>
        <strain evidence="4">CGMCC 1.15277</strain>
    </source>
</reference>
<dbReference type="EMBL" id="JBHSUA010000009">
    <property type="protein sequence ID" value="MFC6396215.1"/>
    <property type="molecule type" value="Genomic_DNA"/>
</dbReference>
<dbReference type="PROSITE" id="PS51257">
    <property type="entry name" value="PROKAR_LIPOPROTEIN"/>
    <property type="match status" value="1"/>
</dbReference>